<accession>A0ABP0Q225</accession>
<sequence>MGGSSSQRFLRWGLVLILACCEAPCWVPGQQGDRGLHFSANRISHIQRGDGLPDDAGRRDVVAEWLQSALQAAGTALVATGAFCSGAKLAVINQPQQPELRGPFRAVGSRVLRLAGLRCRVLYPAQSNGKEAPYLSEGRRTSDAMARLVFFPGFLLEHLGTASSGCWEDAPPSASPQGLYPVFVYSHGQGGNMDMGTFFLRQIASYGLIVLSVEHQDGSASTGDESNPRPFSFTRAQLGVSYRAQELIEVTKALLANGLLDELGGDGQNILVGGHSYGGPTAILAANAAPELFSGLVLHDPAVSAEMPQLTQPVFSIVGDEYAGILNLVNMVRKVSSSGKARPWSGLWHFNGISHGNFVDAPLWAPLPIMRLLRLLLIPAAGPADPAEAHNAMASAAADFAKSNEKSVSDTDRAWQLL</sequence>
<evidence type="ECO:0000256" key="4">
    <source>
        <dbReference type="ARBA" id="ARBA00023098"/>
    </source>
</evidence>
<keyword evidence="5" id="KW-0732">Signal</keyword>
<evidence type="ECO:0000256" key="2">
    <source>
        <dbReference type="ARBA" id="ARBA00022801"/>
    </source>
</evidence>
<evidence type="ECO:0000256" key="3">
    <source>
        <dbReference type="ARBA" id="ARBA00022963"/>
    </source>
</evidence>
<proteinExistence type="predicted"/>
<name>A0ABP0Q225_9DINO</name>
<dbReference type="InterPro" id="IPR029058">
    <property type="entry name" value="AB_hydrolase_fold"/>
</dbReference>
<reference evidence="6 8" key="1">
    <citation type="submission" date="2024-02" db="EMBL/GenBank/DDBJ databases">
        <authorList>
            <person name="Chen Y."/>
            <person name="Shah S."/>
            <person name="Dougan E. K."/>
            <person name="Thang M."/>
            <person name="Chan C."/>
        </authorList>
    </citation>
    <scope>NUCLEOTIDE SEQUENCE [LARGE SCALE GENOMIC DNA]</scope>
</reference>
<dbReference type="Pfam" id="PF03403">
    <property type="entry name" value="PAF-AH_p_II"/>
    <property type="match status" value="2"/>
</dbReference>
<gene>
    <name evidence="6" type="ORF">SCF082_LOCUS38889</name>
    <name evidence="7" type="ORF">SCF082_LOCUS39000</name>
</gene>
<evidence type="ECO:0000256" key="1">
    <source>
        <dbReference type="ARBA" id="ARBA00013201"/>
    </source>
</evidence>
<keyword evidence="8" id="KW-1185">Reference proteome</keyword>
<dbReference type="SUPFAM" id="SSF53474">
    <property type="entry name" value="alpha/beta-Hydrolases"/>
    <property type="match status" value="1"/>
</dbReference>
<dbReference type="PANTHER" id="PTHR10272:SF0">
    <property type="entry name" value="PLATELET-ACTIVATING FACTOR ACETYLHYDROLASE"/>
    <property type="match status" value="1"/>
</dbReference>
<evidence type="ECO:0000313" key="6">
    <source>
        <dbReference type="EMBL" id="CAK9081756.1"/>
    </source>
</evidence>
<comment type="caution">
    <text evidence="6">The sequence shown here is derived from an EMBL/GenBank/DDBJ whole genome shotgun (WGS) entry which is preliminary data.</text>
</comment>
<dbReference type="Proteomes" id="UP001642464">
    <property type="component" value="Unassembled WGS sequence"/>
</dbReference>
<feature type="chain" id="PRO_5045029459" description="1-alkyl-2-acetylglycerophosphocholine esterase" evidence="5">
    <location>
        <begin position="26"/>
        <end position="418"/>
    </location>
</feature>
<dbReference type="EC" id="3.1.1.47" evidence="1"/>
<keyword evidence="2" id="KW-0378">Hydrolase</keyword>
<dbReference type="Gene3D" id="3.40.50.1820">
    <property type="entry name" value="alpha/beta hydrolase"/>
    <property type="match status" value="1"/>
</dbReference>
<evidence type="ECO:0000256" key="5">
    <source>
        <dbReference type="SAM" id="SignalP"/>
    </source>
</evidence>
<dbReference type="EMBL" id="CAXAMM010038907">
    <property type="protein sequence ID" value="CAK9082007.1"/>
    <property type="molecule type" value="Genomic_DNA"/>
</dbReference>
<dbReference type="PANTHER" id="PTHR10272">
    <property type="entry name" value="PLATELET-ACTIVATING FACTOR ACETYLHYDROLASE"/>
    <property type="match status" value="1"/>
</dbReference>
<keyword evidence="4" id="KW-0443">Lipid metabolism</keyword>
<organism evidence="6 8">
    <name type="scientific">Durusdinium trenchii</name>
    <dbReference type="NCBI Taxonomy" id="1381693"/>
    <lineage>
        <taxon>Eukaryota</taxon>
        <taxon>Sar</taxon>
        <taxon>Alveolata</taxon>
        <taxon>Dinophyceae</taxon>
        <taxon>Suessiales</taxon>
        <taxon>Symbiodiniaceae</taxon>
        <taxon>Durusdinium</taxon>
    </lineage>
</organism>
<keyword evidence="3" id="KW-0442">Lipid degradation</keyword>
<dbReference type="EMBL" id="CAXAMM010038884">
    <property type="protein sequence ID" value="CAK9081756.1"/>
    <property type="molecule type" value="Genomic_DNA"/>
</dbReference>
<evidence type="ECO:0000313" key="7">
    <source>
        <dbReference type="EMBL" id="CAK9082007.1"/>
    </source>
</evidence>
<evidence type="ECO:0000313" key="8">
    <source>
        <dbReference type="Proteomes" id="UP001642464"/>
    </source>
</evidence>
<protein>
    <recommendedName>
        <fullName evidence="1">1-alkyl-2-acetylglycerophosphocholine esterase</fullName>
        <ecNumber evidence="1">3.1.1.47</ecNumber>
    </recommendedName>
</protein>
<feature type="signal peptide" evidence="5">
    <location>
        <begin position="1"/>
        <end position="25"/>
    </location>
</feature>